<feature type="region of interest" description="Disordered" evidence="1">
    <location>
        <begin position="1"/>
        <end position="24"/>
    </location>
</feature>
<evidence type="ECO:0000313" key="3">
    <source>
        <dbReference type="Proteomes" id="UP001430953"/>
    </source>
</evidence>
<evidence type="ECO:0000256" key="1">
    <source>
        <dbReference type="SAM" id="MobiDB-lite"/>
    </source>
</evidence>
<feature type="compositionally biased region" description="Basic residues" evidence="1">
    <location>
        <begin position="7"/>
        <end position="24"/>
    </location>
</feature>
<keyword evidence="3" id="KW-1185">Reference proteome</keyword>
<dbReference type="Proteomes" id="UP001430953">
    <property type="component" value="Unassembled WGS sequence"/>
</dbReference>
<dbReference type="AlphaFoldDB" id="A0AAW2ED81"/>
<reference evidence="2 3" key="1">
    <citation type="submission" date="2023-03" db="EMBL/GenBank/DDBJ databases">
        <title>High recombination rates correlate with genetic variation in Cardiocondyla obscurior ants.</title>
        <authorList>
            <person name="Errbii M."/>
        </authorList>
    </citation>
    <scope>NUCLEOTIDE SEQUENCE [LARGE SCALE GENOMIC DNA]</scope>
    <source>
        <strain evidence="2">Alpha-2009</strain>
        <tissue evidence="2">Whole body</tissue>
    </source>
</reference>
<organism evidence="2 3">
    <name type="scientific">Cardiocondyla obscurior</name>
    <dbReference type="NCBI Taxonomy" id="286306"/>
    <lineage>
        <taxon>Eukaryota</taxon>
        <taxon>Metazoa</taxon>
        <taxon>Ecdysozoa</taxon>
        <taxon>Arthropoda</taxon>
        <taxon>Hexapoda</taxon>
        <taxon>Insecta</taxon>
        <taxon>Pterygota</taxon>
        <taxon>Neoptera</taxon>
        <taxon>Endopterygota</taxon>
        <taxon>Hymenoptera</taxon>
        <taxon>Apocrita</taxon>
        <taxon>Aculeata</taxon>
        <taxon>Formicoidea</taxon>
        <taxon>Formicidae</taxon>
        <taxon>Myrmicinae</taxon>
        <taxon>Cardiocondyla</taxon>
    </lineage>
</organism>
<gene>
    <name evidence="2" type="ORF">PUN28_019794</name>
</gene>
<dbReference type="EMBL" id="JADYXP020000027">
    <property type="protein sequence ID" value="KAL0099612.1"/>
    <property type="molecule type" value="Genomic_DNA"/>
</dbReference>
<comment type="caution">
    <text evidence="2">The sequence shown here is derived from an EMBL/GenBank/DDBJ whole genome shotgun (WGS) entry which is preliminary data.</text>
</comment>
<evidence type="ECO:0000313" key="2">
    <source>
        <dbReference type="EMBL" id="KAL0099612.1"/>
    </source>
</evidence>
<protein>
    <submittedName>
        <fullName evidence="2">Uncharacterized protein</fullName>
    </submittedName>
</protein>
<proteinExistence type="predicted"/>
<name>A0AAW2ED81_9HYME</name>
<sequence>MNGPTGNRKHRFSRPPRRAARKRAKRNAELAGLVNLTAGEGVQAPGLRRGNESATLPFLPWGSITLIVKLRVTVNCGVNYRPLLCCRNTRGDCGGPRGRRCVAPRGRVQADGVHSVSRQFRTEISPGHPRFSISFRFQLIARASEIRRPRRRSLVPENDPTAIFPQLRTRIASRTRLGPELGVMDKRVRYVISDGNKTYLRAVTEEIMQYPRINPTLHTSRAVTLNPCAPSTPCVEHATCCLTFRGSRPVIGD</sequence>
<accession>A0AAW2ED81</accession>